<gene>
    <name evidence="2" type="ORF">PYX00_004999</name>
</gene>
<feature type="compositionally biased region" description="Polar residues" evidence="1">
    <location>
        <begin position="148"/>
        <end position="157"/>
    </location>
</feature>
<organism evidence="2">
    <name type="scientific">Menopon gallinae</name>
    <name type="common">poultry shaft louse</name>
    <dbReference type="NCBI Taxonomy" id="328185"/>
    <lineage>
        <taxon>Eukaryota</taxon>
        <taxon>Metazoa</taxon>
        <taxon>Ecdysozoa</taxon>
        <taxon>Arthropoda</taxon>
        <taxon>Hexapoda</taxon>
        <taxon>Insecta</taxon>
        <taxon>Pterygota</taxon>
        <taxon>Neoptera</taxon>
        <taxon>Paraneoptera</taxon>
        <taxon>Psocodea</taxon>
        <taxon>Troctomorpha</taxon>
        <taxon>Phthiraptera</taxon>
        <taxon>Amblycera</taxon>
        <taxon>Menoponidae</taxon>
        <taxon>Menopon</taxon>
    </lineage>
</organism>
<dbReference type="AlphaFoldDB" id="A0AAW2I7N8"/>
<evidence type="ECO:0000256" key="1">
    <source>
        <dbReference type="SAM" id="MobiDB-lite"/>
    </source>
</evidence>
<reference evidence="2" key="1">
    <citation type="journal article" date="2024" name="Gigascience">
        <title>Chromosome-level genome of the poultry shaft louse Menopon gallinae provides insight into the host-switching and adaptive evolution of parasitic lice.</title>
        <authorList>
            <person name="Xu Y."/>
            <person name="Ma L."/>
            <person name="Liu S."/>
            <person name="Liang Y."/>
            <person name="Liu Q."/>
            <person name="He Z."/>
            <person name="Tian L."/>
            <person name="Duan Y."/>
            <person name="Cai W."/>
            <person name="Li H."/>
            <person name="Song F."/>
        </authorList>
    </citation>
    <scope>NUCLEOTIDE SEQUENCE</scope>
    <source>
        <strain evidence="2">Cailab_2023a</strain>
    </source>
</reference>
<sequence length="157" mass="16960">MTASPSEEFDFGKRSEGSFCSNHSCVSNCNCFLRNASPIVVSPSPIRPVFYASYPGSSSSGGGGDLPTVVRYRSPEFGQSAVVNVHHHHHSHQGHHHHHQQQFLFEDAEALEVLSPPSNHPEKIVTISSSNTEDDFEMTPDLADEITGISSGSDGGE</sequence>
<dbReference type="EMBL" id="JARGDH010000002">
    <property type="protein sequence ID" value="KAL0277873.1"/>
    <property type="molecule type" value="Genomic_DNA"/>
</dbReference>
<feature type="compositionally biased region" description="Acidic residues" evidence="1">
    <location>
        <begin position="132"/>
        <end position="144"/>
    </location>
</feature>
<comment type="caution">
    <text evidence="2">The sequence shown here is derived from an EMBL/GenBank/DDBJ whole genome shotgun (WGS) entry which is preliminary data.</text>
</comment>
<feature type="region of interest" description="Disordered" evidence="1">
    <location>
        <begin position="130"/>
        <end position="157"/>
    </location>
</feature>
<proteinExistence type="predicted"/>
<evidence type="ECO:0000313" key="2">
    <source>
        <dbReference type="EMBL" id="KAL0277873.1"/>
    </source>
</evidence>
<protein>
    <submittedName>
        <fullName evidence="2">Uncharacterized protein</fullName>
    </submittedName>
</protein>
<name>A0AAW2I7N8_9NEOP</name>
<accession>A0AAW2I7N8</accession>